<keyword evidence="3" id="KW-1185">Reference proteome</keyword>
<dbReference type="EMBL" id="CP059735">
    <property type="protein sequence ID" value="WDE00520.1"/>
    <property type="molecule type" value="Genomic_DNA"/>
</dbReference>
<dbReference type="Proteomes" id="UP000032568">
    <property type="component" value="Chromosome"/>
</dbReference>
<keyword evidence="1" id="KW-0812">Transmembrane</keyword>
<protein>
    <submittedName>
        <fullName evidence="2">Prepilin-type N-terminal cleavage/methylation domain-containing protein</fullName>
    </submittedName>
</protein>
<proteinExistence type="predicted"/>
<name>A0AAE9YSN8_9GAMM</name>
<reference evidence="2 3" key="2">
    <citation type="journal article" date="2022" name="Mar. Drugs">
        <title>Bioassay-Guided Fractionation Leads to the Detection of Cholic Acid Generated by the Rare Thalassomonas sp.</title>
        <authorList>
            <person name="Pheiffer F."/>
            <person name="Schneider Y.K."/>
            <person name="Hansen E.H."/>
            <person name="Andersen J.H."/>
            <person name="Isaksson J."/>
            <person name="Busche T."/>
            <person name="R C."/>
            <person name="Kalinowski J."/>
            <person name="Zyl L.V."/>
            <person name="Trindade M."/>
        </authorList>
    </citation>
    <scope>NUCLEOTIDE SEQUENCE [LARGE SCALE GENOMIC DNA]</scope>
    <source>
        <strain evidence="2 3">A5K-106</strain>
    </source>
</reference>
<dbReference type="NCBIfam" id="TIGR02532">
    <property type="entry name" value="IV_pilin_GFxxxE"/>
    <property type="match status" value="1"/>
</dbReference>
<sequence length="152" mass="16896">MKIPTSLLFKAKKSTAGFTLIEILVASVILFSSIAVVSVVYKGAYLASEKADSHMTIAGAVPIILGNIREKIRGQGNADDIQLHGNDVAWGVVYQWRADQLDFKPPPVSFDIDSGQMIESDNKYKLWQVEVTLTYSNASHTFEFNELSWNEK</sequence>
<evidence type="ECO:0000313" key="3">
    <source>
        <dbReference type="Proteomes" id="UP000032568"/>
    </source>
</evidence>
<dbReference type="KEGG" id="tact:SG35_007760"/>
<gene>
    <name evidence="2" type="ORF">SG35_007760</name>
</gene>
<accession>A0AAE9YSN8</accession>
<evidence type="ECO:0000256" key="1">
    <source>
        <dbReference type="SAM" id="Phobius"/>
    </source>
</evidence>
<dbReference type="RefSeq" id="WP_044830696.1">
    <property type="nucleotide sequence ID" value="NZ_CP059735.1"/>
</dbReference>
<feature type="transmembrane region" description="Helical" evidence="1">
    <location>
        <begin position="20"/>
        <end position="41"/>
    </location>
</feature>
<organism evidence="2 3">
    <name type="scientific">Thalassomonas actiniarum</name>
    <dbReference type="NCBI Taxonomy" id="485447"/>
    <lineage>
        <taxon>Bacteria</taxon>
        <taxon>Pseudomonadati</taxon>
        <taxon>Pseudomonadota</taxon>
        <taxon>Gammaproteobacteria</taxon>
        <taxon>Alteromonadales</taxon>
        <taxon>Colwelliaceae</taxon>
        <taxon>Thalassomonas</taxon>
    </lineage>
</organism>
<keyword evidence="1" id="KW-0472">Membrane</keyword>
<dbReference type="AlphaFoldDB" id="A0AAE9YSN8"/>
<reference evidence="2 3" key="1">
    <citation type="journal article" date="2015" name="Genome Announc.">
        <title>Draft Genome Sequences of Marine Isolates of Thalassomonas viridans and Thalassomonas actiniarum.</title>
        <authorList>
            <person name="Olonade I."/>
            <person name="van Zyl L.J."/>
            <person name="Trindade M."/>
        </authorList>
    </citation>
    <scope>NUCLEOTIDE SEQUENCE [LARGE SCALE GENOMIC DNA]</scope>
    <source>
        <strain evidence="2 3">A5K-106</strain>
    </source>
</reference>
<evidence type="ECO:0000313" key="2">
    <source>
        <dbReference type="EMBL" id="WDE00520.1"/>
    </source>
</evidence>
<dbReference type="InterPro" id="IPR012902">
    <property type="entry name" value="N_methyl_site"/>
</dbReference>
<keyword evidence="1" id="KW-1133">Transmembrane helix</keyword>